<dbReference type="KEGG" id="vg:77950145"/>
<dbReference type="GeneID" id="77950145"/>
<keyword evidence="2" id="KW-0255">Endonuclease</keyword>
<dbReference type="SMART" id="SM00507">
    <property type="entry name" value="HNHc"/>
    <property type="match status" value="1"/>
</dbReference>
<protein>
    <submittedName>
        <fullName evidence="2">HNH endonuclease</fullName>
    </submittedName>
</protein>
<organism evidence="2 3">
    <name type="scientific">Shigella phage SGF2</name>
    <dbReference type="NCBI Taxonomy" id="2601630"/>
    <lineage>
        <taxon>Viruses</taxon>
        <taxon>Duplodnaviria</taxon>
        <taxon>Heunggongvirae</taxon>
        <taxon>Uroviricota</taxon>
        <taxon>Caudoviricetes</taxon>
        <taxon>Mktvariviridae</taxon>
        <taxon>Gordonclarkvirinae</taxon>
        <taxon>Kuravirus</taxon>
        <taxon>Kuravirus SGF2</taxon>
    </lineage>
</organism>
<accession>A0A5C1KAX3</accession>
<sequence>MVLDDTLSYDAVTGNLYYTKSPSKGVMWNKSHPGKIAGCMISKGYIGVYFQGRRWRAHRLIATHFIPNPNNYPEVNHINGIKDDNRLENLEWVSASENIQHSFDTGLNKGHTRDNNGMTKLSSGDVVKIKQMYVKGSRDFGSRGLGKLFGVSHTAILHALKEL</sequence>
<evidence type="ECO:0000313" key="2">
    <source>
        <dbReference type="EMBL" id="QEM42626.1"/>
    </source>
</evidence>
<dbReference type="SUPFAM" id="SSF54060">
    <property type="entry name" value="His-Me finger endonucleases"/>
    <property type="match status" value="1"/>
</dbReference>
<keyword evidence="3" id="KW-1185">Reference proteome</keyword>
<keyword evidence="2" id="KW-0378">Hydrolase</keyword>
<dbReference type="Pfam" id="PF13392">
    <property type="entry name" value="HNH_3"/>
    <property type="match status" value="1"/>
</dbReference>
<dbReference type="EMBL" id="MN148435">
    <property type="protein sequence ID" value="QEM42626.1"/>
    <property type="molecule type" value="Genomic_DNA"/>
</dbReference>
<dbReference type="Proteomes" id="UP000324598">
    <property type="component" value="Segment"/>
</dbReference>
<keyword evidence="2" id="KW-0540">Nuclease</keyword>
<reference evidence="2 3" key="1">
    <citation type="submission" date="2019-07" db="EMBL/GenBank/DDBJ databases">
        <title>Complete genome sequence of SGF2, a novel phage infecting Shigella flexneri.</title>
        <authorList>
            <person name="Lu H."/>
            <person name="Liu X."/>
            <person name="Lu M."/>
            <person name="Liu H."/>
        </authorList>
    </citation>
    <scope>NUCLEOTIDE SEQUENCE [LARGE SCALE GENOMIC DNA]</scope>
</reference>
<proteinExistence type="predicted"/>
<dbReference type="GO" id="GO:0004519">
    <property type="term" value="F:endonuclease activity"/>
    <property type="evidence" value="ECO:0007669"/>
    <property type="project" value="UniProtKB-KW"/>
</dbReference>
<dbReference type="RefSeq" id="YP_010673842.1">
    <property type="nucleotide sequence ID" value="NC_070988.1"/>
</dbReference>
<name>A0A5C1KAX3_9CAUD</name>
<evidence type="ECO:0000313" key="3">
    <source>
        <dbReference type="Proteomes" id="UP000324598"/>
    </source>
</evidence>
<dbReference type="Gene3D" id="3.90.75.20">
    <property type="match status" value="1"/>
</dbReference>
<evidence type="ECO:0000259" key="1">
    <source>
        <dbReference type="SMART" id="SM00507"/>
    </source>
</evidence>
<dbReference type="InterPro" id="IPR003615">
    <property type="entry name" value="HNH_nuc"/>
</dbReference>
<feature type="domain" description="HNH nuclease" evidence="1">
    <location>
        <begin position="51"/>
        <end position="99"/>
    </location>
</feature>
<dbReference type="InterPro" id="IPR044925">
    <property type="entry name" value="His-Me_finger_sf"/>
</dbReference>